<reference evidence="2" key="1">
    <citation type="journal article" date="2022" name="Mol. Ecol. Resour.">
        <title>The genomes of chicory, endive, great burdock and yacon provide insights into Asteraceae palaeo-polyploidization history and plant inulin production.</title>
        <authorList>
            <person name="Fan W."/>
            <person name="Wang S."/>
            <person name="Wang H."/>
            <person name="Wang A."/>
            <person name="Jiang F."/>
            <person name="Liu H."/>
            <person name="Zhao H."/>
            <person name="Xu D."/>
            <person name="Zhang Y."/>
        </authorList>
    </citation>
    <scope>NUCLEOTIDE SEQUENCE [LARGE SCALE GENOMIC DNA]</scope>
    <source>
        <strain evidence="2">cv. Yunnan</strain>
    </source>
</reference>
<protein>
    <submittedName>
        <fullName evidence="1">Uncharacterized protein</fullName>
    </submittedName>
</protein>
<proteinExistence type="predicted"/>
<dbReference type="EMBL" id="CM042020">
    <property type="protein sequence ID" value="KAI3821457.1"/>
    <property type="molecule type" value="Genomic_DNA"/>
</dbReference>
<sequence>MSFQMMTYKVSRYLCLLRIILPLMHILLFDYVSKRIQDFLVVNSERIYLGAKELLCTAETSSFNSWKCGFFFM</sequence>
<organism evidence="1 2">
    <name type="scientific">Smallanthus sonchifolius</name>
    <dbReference type="NCBI Taxonomy" id="185202"/>
    <lineage>
        <taxon>Eukaryota</taxon>
        <taxon>Viridiplantae</taxon>
        <taxon>Streptophyta</taxon>
        <taxon>Embryophyta</taxon>
        <taxon>Tracheophyta</taxon>
        <taxon>Spermatophyta</taxon>
        <taxon>Magnoliopsida</taxon>
        <taxon>eudicotyledons</taxon>
        <taxon>Gunneridae</taxon>
        <taxon>Pentapetalae</taxon>
        <taxon>asterids</taxon>
        <taxon>campanulids</taxon>
        <taxon>Asterales</taxon>
        <taxon>Asteraceae</taxon>
        <taxon>Asteroideae</taxon>
        <taxon>Heliantheae alliance</taxon>
        <taxon>Millerieae</taxon>
        <taxon>Smallanthus</taxon>
    </lineage>
</organism>
<reference evidence="1 2" key="2">
    <citation type="journal article" date="2022" name="Mol. Ecol. Resour.">
        <title>The genomes of chicory, endive, great burdock and yacon provide insights into Asteraceae paleo-polyploidization history and plant inulin production.</title>
        <authorList>
            <person name="Fan W."/>
            <person name="Wang S."/>
            <person name="Wang H."/>
            <person name="Wang A."/>
            <person name="Jiang F."/>
            <person name="Liu H."/>
            <person name="Zhao H."/>
            <person name="Xu D."/>
            <person name="Zhang Y."/>
        </authorList>
    </citation>
    <scope>NUCLEOTIDE SEQUENCE [LARGE SCALE GENOMIC DNA]</scope>
    <source>
        <strain evidence="2">cv. Yunnan</strain>
        <tissue evidence="1">Leaves</tissue>
    </source>
</reference>
<comment type="caution">
    <text evidence="1">The sequence shown here is derived from an EMBL/GenBank/DDBJ whole genome shotgun (WGS) entry which is preliminary data.</text>
</comment>
<accession>A0ACB9JPL3</accession>
<evidence type="ECO:0000313" key="1">
    <source>
        <dbReference type="EMBL" id="KAI3821457.1"/>
    </source>
</evidence>
<gene>
    <name evidence="1" type="ORF">L1987_09025</name>
</gene>
<name>A0ACB9JPL3_9ASTR</name>
<dbReference type="Proteomes" id="UP001056120">
    <property type="component" value="Linkage Group LG03"/>
</dbReference>
<keyword evidence="2" id="KW-1185">Reference proteome</keyword>
<evidence type="ECO:0000313" key="2">
    <source>
        <dbReference type="Proteomes" id="UP001056120"/>
    </source>
</evidence>